<dbReference type="RefSeq" id="WP_074067718.1">
    <property type="nucleotide sequence ID" value="NZ_CP017101.1"/>
</dbReference>
<protein>
    <submittedName>
        <fullName evidence="1">Uncharacterized protein</fullName>
    </submittedName>
</protein>
<reference evidence="1 2" key="1">
    <citation type="submission" date="2016-09" db="EMBL/GenBank/DDBJ databases">
        <title>The complete genome sequences of Rhizobium gallicum, symbiovars gallicum and phaseoli, symbionts associated to common bean (Phaseolus vulgaris).</title>
        <authorList>
            <person name="Bustos P."/>
            <person name="Santamaria R.I."/>
            <person name="Perez-Carrascal O.M."/>
            <person name="Juarez S."/>
            <person name="Lozano L."/>
            <person name="Martinez-Flores I."/>
            <person name="Martinez-Romero E."/>
            <person name="Cevallos M."/>
            <person name="Romero D."/>
            <person name="Davila G."/>
            <person name="Gonzalez V."/>
        </authorList>
    </citation>
    <scope>NUCLEOTIDE SEQUENCE [LARGE SCALE GENOMIC DNA]</scope>
    <source>
        <strain evidence="1 2">IE4872</strain>
    </source>
</reference>
<evidence type="ECO:0000313" key="1">
    <source>
        <dbReference type="EMBL" id="APO67391.1"/>
    </source>
</evidence>
<dbReference type="Proteomes" id="UP000184749">
    <property type="component" value="Chromosome"/>
</dbReference>
<proteinExistence type="predicted"/>
<gene>
    <name evidence="1" type="ORF">IE4872_CH01760</name>
</gene>
<sequence>MVRRRLTKGPKAASVQLIDRSWSVLDKETGLPVEASGCKLTGLSREEADDIAARLNAAYIDHISDTNPEHHESHGVEDGS</sequence>
<dbReference type="OrthoDB" id="8450379at2"/>
<accession>A0A1L5NHP5</accession>
<dbReference type="AlphaFoldDB" id="A0A1L5NHP5"/>
<name>A0A1L5NHP5_9HYPH</name>
<evidence type="ECO:0000313" key="2">
    <source>
        <dbReference type="Proteomes" id="UP000184749"/>
    </source>
</evidence>
<dbReference type="EMBL" id="CP017101">
    <property type="protein sequence ID" value="APO67391.1"/>
    <property type="molecule type" value="Genomic_DNA"/>
</dbReference>
<organism evidence="1 2">
    <name type="scientific">Rhizobium gallicum</name>
    <dbReference type="NCBI Taxonomy" id="56730"/>
    <lineage>
        <taxon>Bacteria</taxon>
        <taxon>Pseudomonadati</taxon>
        <taxon>Pseudomonadota</taxon>
        <taxon>Alphaproteobacteria</taxon>
        <taxon>Hyphomicrobiales</taxon>
        <taxon>Rhizobiaceae</taxon>
        <taxon>Rhizobium/Agrobacterium group</taxon>
        <taxon>Rhizobium</taxon>
    </lineage>
</organism>